<accession>A0AAF0F6B7</accession>
<reference evidence="3" key="1">
    <citation type="submission" date="2023-02" db="EMBL/GenBank/DDBJ databases">
        <title>Mating type loci evolution in Malassezia.</title>
        <authorList>
            <person name="Coelho M.A."/>
        </authorList>
    </citation>
    <scope>NUCLEOTIDE SEQUENCE</scope>
    <source>
        <strain evidence="3">CBS 14136</strain>
    </source>
</reference>
<evidence type="ECO:0000313" key="4">
    <source>
        <dbReference type="Proteomes" id="UP001214628"/>
    </source>
</evidence>
<evidence type="ECO:0008006" key="5">
    <source>
        <dbReference type="Google" id="ProtNLM"/>
    </source>
</evidence>
<gene>
    <name evidence="3" type="ORF">MPSI1_000292</name>
</gene>
<protein>
    <recommendedName>
        <fullName evidence="5">Cell division cycle protein 123</fullName>
    </recommendedName>
</protein>
<dbReference type="PANTHER" id="PTHR15323">
    <property type="entry name" value="D123 PROTEIN"/>
    <property type="match status" value="1"/>
</dbReference>
<dbReference type="GO" id="GO:0005737">
    <property type="term" value="C:cytoplasm"/>
    <property type="evidence" value="ECO:0007669"/>
    <property type="project" value="TreeGrafter"/>
</dbReference>
<dbReference type="AlphaFoldDB" id="A0AAF0F6B7"/>
<organism evidence="3 4">
    <name type="scientific">Malassezia psittaci</name>
    <dbReference type="NCBI Taxonomy" id="1821823"/>
    <lineage>
        <taxon>Eukaryota</taxon>
        <taxon>Fungi</taxon>
        <taxon>Dikarya</taxon>
        <taxon>Basidiomycota</taxon>
        <taxon>Ustilaginomycotina</taxon>
        <taxon>Malasseziomycetes</taxon>
        <taxon>Malasseziales</taxon>
        <taxon>Malasseziaceae</taxon>
        <taxon>Malassezia</taxon>
    </lineage>
</organism>
<evidence type="ECO:0000256" key="1">
    <source>
        <dbReference type="ARBA" id="ARBA00011047"/>
    </source>
</evidence>
<comment type="similarity">
    <text evidence="1">Belongs to the CDC123 family.</text>
</comment>
<dbReference type="InterPro" id="IPR009772">
    <property type="entry name" value="CDC123"/>
</dbReference>
<dbReference type="EMBL" id="CP118375">
    <property type="protein sequence ID" value="WFD41660.1"/>
    <property type="molecule type" value="Genomic_DNA"/>
</dbReference>
<dbReference type="Pfam" id="PF07065">
    <property type="entry name" value="D123"/>
    <property type="match status" value="1"/>
</dbReference>
<feature type="region of interest" description="Disordered" evidence="2">
    <location>
        <begin position="69"/>
        <end position="105"/>
    </location>
</feature>
<feature type="compositionally biased region" description="Basic and acidic residues" evidence="2">
    <location>
        <begin position="78"/>
        <end position="90"/>
    </location>
</feature>
<sequence>MPVAQDGPSAEEGVSVHDPIEALCLSQYGYWYPKLRRYAPKSTIINLDELQPQFLEWFEEDGVVLSEANDLRGPQTKTRRDVNQEAREVLSDNDSDDSDSNKQPQFPELNARIHDIIDKYGPVFPKLNWSAPLDAAWILPGNTIRCQTPNDIYLLLKSSDFAVKDIEQVKELQKECEIRGWAKPHVQLVLKKWFEMPRSHEFRAFVRDGRMIAISQRDITFYEHLQDTSTQERIQDQIYNMFNLVKEEVPLPDMAIDIYLTRNLDSGFVIDINPYLPRTDTFLWTFEELEECAHTLLEAPHKAPLRVITSSAQASQSQPTYSFNMVPSDVVQIGSGQSIAEFASDWQKELATAIND</sequence>
<evidence type="ECO:0000256" key="2">
    <source>
        <dbReference type="SAM" id="MobiDB-lite"/>
    </source>
</evidence>
<dbReference type="PANTHER" id="PTHR15323:SF6">
    <property type="entry name" value="CELL DIVISION CYCLE PROTEIN 123 HOMOLOG"/>
    <property type="match status" value="1"/>
</dbReference>
<keyword evidence="4" id="KW-1185">Reference proteome</keyword>
<evidence type="ECO:0000313" key="3">
    <source>
        <dbReference type="EMBL" id="WFD41660.1"/>
    </source>
</evidence>
<dbReference type="Proteomes" id="UP001214628">
    <property type="component" value="Chromosome 1"/>
</dbReference>
<name>A0AAF0F6B7_9BASI</name>
<proteinExistence type="inferred from homology"/>